<keyword evidence="4" id="KW-0325">Glycoprotein</keyword>
<feature type="region of interest" description="Disordered" evidence="5">
    <location>
        <begin position="510"/>
        <end position="534"/>
    </location>
</feature>
<dbReference type="GO" id="GO:0005615">
    <property type="term" value="C:extracellular space"/>
    <property type="evidence" value="ECO:0007669"/>
    <property type="project" value="InterPro"/>
</dbReference>
<evidence type="ECO:0000256" key="2">
    <source>
        <dbReference type="ARBA" id="ARBA00022690"/>
    </source>
</evidence>
<dbReference type="OrthoDB" id="10063692at2759"/>
<reference evidence="7 8" key="1">
    <citation type="submission" date="2017-03" db="EMBL/GenBank/DDBJ databases">
        <title>Genome Survey of Euroglyphus maynei.</title>
        <authorList>
            <person name="Arlian L.G."/>
            <person name="Morgan M.S."/>
            <person name="Rider S.D."/>
        </authorList>
    </citation>
    <scope>NUCLEOTIDE SEQUENCE [LARGE SCALE GENOMIC DNA]</scope>
    <source>
        <strain evidence="7">Arlian Lab</strain>
        <tissue evidence="7">Whole body</tissue>
    </source>
</reference>
<dbReference type="InterPro" id="IPR042185">
    <property type="entry name" value="Serpin_sf_2"/>
</dbReference>
<dbReference type="Gene3D" id="3.30.497.10">
    <property type="entry name" value="Antithrombin, subunit I, domain 2"/>
    <property type="match status" value="1"/>
</dbReference>
<evidence type="ECO:0000256" key="4">
    <source>
        <dbReference type="ARBA" id="ARBA00023180"/>
    </source>
</evidence>
<name>A0A1Y3BIT7_EURMA</name>
<dbReference type="InterPro" id="IPR036186">
    <property type="entry name" value="Serpin_sf"/>
</dbReference>
<sequence>MRRLATSLNQFGLDLARSMEMQPRFNLSSSYSFSPFCVGTSLAILMAGLEENDHQQQQQQQIRTSEHSNERLYESLRYGLYLNSMQPQEIHLAFLDLMRHLQVNMPVGFSLSSTEMFDQLDHRDRGIAEDVMFTVNQVYVQRYIPMDYRFYRLVQRYYQTPIRSLDFAYAPEESWHHINAKVEHETQGRIDRVLDSHSQVNASHHPLSSTRLLFLSGLHFRARLDFRHLVTHNRRRRRGALQRLWPLRSPFLPNHHHPIMLPALVHSNHHRPPVNRPPFGLLFKPWLANQTLNHLHTPSMMMATTSTTTTTTTTSTSMPVINTKLSTTTAAPILVSKPNSGHVEHAATFNPFEPYRPLLAQNGGDENDRVAIKERIRLRYQHNDYLNSTVIELPFVGGTVSMLILLPDSVEQMSLMLSRLNGQLIIDLLQSLETRRMDISLPLFTNQSHFIAPDRLDHLLGSIGLGDLFNAESNDEHRVANVDQKSLAALVPMMSIYHKCMIDIDVIDDDDDDQQQQQQQQNDWPAQDNMIASS</sequence>
<evidence type="ECO:0000256" key="5">
    <source>
        <dbReference type="SAM" id="MobiDB-lite"/>
    </source>
</evidence>
<evidence type="ECO:0000256" key="3">
    <source>
        <dbReference type="ARBA" id="ARBA00022900"/>
    </source>
</evidence>
<dbReference type="InterPro" id="IPR042178">
    <property type="entry name" value="Serpin_sf_1"/>
</dbReference>
<dbReference type="GO" id="GO:0004867">
    <property type="term" value="F:serine-type endopeptidase inhibitor activity"/>
    <property type="evidence" value="ECO:0007669"/>
    <property type="project" value="UniProtKB-KW"/>
</dbReference>
<organism evidence="7 8">
    <name type="scientific">Euroglyphus maynei</name>
    <name type="common">Mayne's house dust mite</name>
    <dbReference type="NCBI Taxonomy" id="6958"/>
    <lineage>
        <taxon>Eukaryota</taxon>
        <taxon>Metazoa</taxon>
        <taxon>Ecdysozoa</taxon>
        <taxon>Arthropoda</taxon>
        <taxon>Chelicerata</taxon>
        <taxon>Arachnida</taxon>
        <taxon>Acari</taxon>
        <taxon>Acariformes</taxon>
        <taxon>Sarcoptiformes</taxon>
        <taxon>Astigmata</taxon>
        <taxon>Psoroptidia</taxon>
        <taxon>Analgoidea</taxon>
        <taxon>Pyroglyphidae</taxon>
        <taxon>Pyroglyphinae</taxon>
        <taxon>Euroglyphus</taxon>
    </lineage>
</organism>
<accession>A0A1Y3BIT7</accession>
<dbReference type="InterPro" id="IPR023796">
    <property type="entry name" value="Serpin_dom"/>
</dbReference>
<gene>
    <name evidence="7" type="ORF">BLA29_002584</name>
</gene>
<dbReference type="PANTHER" id="PTHR11461:SF211">
    <property type="entry name" value="GH10112P-RELATED"/>
    <property type="match status" value="1"/>
</dbReference>
<comment type="similarity">
    <text evidence="1">Belongs to the serpin family.</text>
</comment>
<keyword evidence="2" id="KW-0646">Protease inhibitor</keyword>
<keyword evidence="8" id="KW-1185">Reference proteome</keyword>
<dbReference type="SUPFAM" id="SSF56574">
    <property type="entry name" value="Serpins"/>
    <property type="match status" value="1"/>
</dbReference>
<dbReference type="Pfam" id="PF00079">
    <property type="entry name" value="Serpin"/>
    <property type="match status" value="2"/>
</dbReference>
<evidence type="ECO:0000259" key="6">
    <source>
        <dbReference type="Pfam" id="PF00079"/>
    </source>
</evidence>
<evidence type="ECO:0000313" key="8">
    <source>
        <dbReference type="Proteomes" id="UP000194236"/>
    </source>
</evidence>
<feature type="domain" description="Serpin" evidence="6">
    <location>
        <begin position="375"/>
        <end position="505"/>
    </location>
</feature>
<proteinExistence type="inferred from homology"/>
<feature type="domain" description="Serpin" evidence="6">
    <location>
        <begin position="7"/>
        <end position="225"/>
    </location>
</feature>
<feature type="non-terminal residue" evidence="7">
    <location>
        <position position="534"/>
    </location>
</feature>
<dbReference type="PANTHER" id="PTHR11461">
    <property type="entry name" value="SERINE PROTEASE INHIBITOR, SERPIN"/>
    <property type="match status" value="1"/>
</dbReference>
<dbReference type="EMBL" id="MUJZ01024988">
    <property type="protein sequence ID" value="OTF79075.1"/>
    <property type="molecule type" value="Genomic_DNA"/>
</dbReference>
<evidence type="ECO:0000256" key="1">
    <source>
        <dbReference type="ARBA" id="ARBA00009500"/>
    </source>
</evidence>
<dbReference type="InterPro" id="IPR000215">
    <property type="entry name" value="Serpin_fam"/>
</dbReference>
<evidence type="ECO:0000313" key="7">
    <source>
        <dbReference type="EMBL" id="OTF79075.1"/>
    </source>
</evidence>
<dbReference type="Proteomes" id="UP000194236">
    <property type="component" value="Unassembled WGS sequence"/>
</dbReference>
<keyword evidence="3" id="KW-0722">Serine protease inhibitor</keyword>
<comment type="caution">
    <text evidence="7">The sequence shown here is derived from an EMBL/GenBank/DDBJ whole genome shotgun (WGS) entry which is preliminary data.</text>
</comment>
<dbReference type="Gene3D" id="2.30.39.10">
    <property type="entry name" value="Alpha-1-antitrypsin, domain 1"/>
    <property type="match status" value="1"/>
</dbReference>
<protein>
    <submittedName>
        <fullName evidence="7">Group 27 mite allergen-like protein (Serpin-like)</fullName>
    </submittedName>
</protein>
<dbReference type="AlphaFoldDB" id="A0A1Y3BIT7"/>